<gene>
    <name evidence="3" type="ORF">C1645_844422</name>
</gene>
<organism evidence="3 4">
    <name type="scientific">Glomus cerebriforme</name>
    <dbReference type="NCBI Taxonomy" id="658196"/>
    <lineage>
        <taxon>Eukaryota</taxon>
        <taxon>Fungi</taxon>
        <taxon>Fungi incertae sedis</taxon>
        <taxon>Mucoromycota</taxon>
        <taxon>Glomeromycotina</taxon>
        <taxon>Glomeromycetes</taxon>
        <taxon>Glomerales</taxon>
        <taxon>Glomeraceae</taxon>
        <taxon>Glomus</taxon>
    </lineage>
</organism>
<feature type="region of interest" description="Disordered" evidence="2">
    <location>
        <begin position="136"/>
        <end position="167"/>
    </location>
</feature>
<evidence type="ECO:0000256" key="1">
    <source>
        <dbReference type="SAM" id="Coils"/>
    </source>
</evidence>
<evidence type="ECO:0000256" key="2">
    <source>
        <dbReference type="SAM" id="MobiDB-lite"/>
    </source>
</evidence>
<comment type="caution">
    <text evidence="3">The sequence shown here is derived from an EMBL/GenBank/DDBJ whole genome shotgun (WGS) entry which is preliminary data.</text>
</comment>
<keyword evidence="1" id="KW-0175">Coiled coil</keyword>
<dbReference type="OrthoDB" id="2446119at2759"/>
<dbReference type="AlphaFoldDB" id="A0A397T9G3"/>
<name>A0A397T9G3_9GLOM</name>
<feature type="compositionally biased region" description="Basic and acidic residues" evidence="2">
    <location>
        <begin position="136"/>
        <end position="156"/>
    </location>
</feature>
<feature type="coiled-coil region" evidence="1">
    <location>
        <begin position="5"/>
        <end position="57"/>
    </location>
</feature>
<evidence type="ECO:0000313" key="3">
    <source>
        <dbReference type="EMBL" id="RIA93025.1"/>
    </source>
</evidence>
<evidence type="ECO:0000313" key="4">
    <source>
        <dbReference type="Proteomes" id="UP000265703"/>
    </source>
</evidence>
<reference evidence="3 4" key="1">
    <citation type="submission" date="2018-06" db="EMBL/GenBank/DDBJ databases">
        <title>Comparative genomics reveals the genomic features of Rhizophagus irregularis, R. cerebriforme, R. diaphanum and Gigaspora rosea, and their symbiotic lifestyle signature.</title>
        <authorList>
            <person name="Morin E."/>
            <person name="San Clemente H."/>
            <person name="Chen E.C.H."/>
            <person name="De La Providencia I."/>
            <person name="Hainaut M."/>
            <person name="Kuo A."/>
            <person name="Kohler A."/>
            <person name="Murat C."/>
            <person name="Tang N."/>
            <person name="Roy S."/>
            <person name="Loubradou J."/>
            <person name="Henrissat B."/>
            <person name="Grigoriev I.V."/>
            <person name="Corradi N."/>
            <person name="Roux C."/>
            <person name="Martin F.M."/>
        </authorList>
    </citation>
    <scope>NUCLEOTIDE SEQUENCE [LARGE SCALE GENOMIC DNA]</scope>
    <source>
        <strain evidence="3 4">DAOM 227022</strain>
    </source>
</reference>
<protein>
    <submittedName>
        <fullName evidence="3">Uncharacterized protein</fullName>
    </submittedName>
</protein>
<dbReference type="EMBL" id="QKYT01000113">
    <property type="protein sequence ID" value="RIA93025.1"/>
    <property type="molecule type" value="Genomic_DNA"/>
</dbReference>
<accession>A0A397T9G3</accession>
<keyword evidence="4" id="KW-1185">Reference proteome</keyword>
<dbReference type="Proteomes" id="UP000265703">
    <property type="component" value="Unassembled WGS sequence"/>
</dbReference>
<proteinExistence type="predicted"/>
<sequence>MSSELESLRQRISELEGRNNVLEEKNAKLKAEKTKLEQEFRSQIGKLEARNAELLKQLMEGNTKRDVENAELKSKVGEVESRLAIVEQGSFVMNGQPQNDKEAKLEEMISAVNTPVMDQCDQTFLEDKETDSFLDEVHKKKVSDEIRQRSRDKKLQAQESLSIPPEEKRLTQLISEASAINALPVDQKPLDSKCKKKKGVDKLKQELFVSGV</sequence>